<comment type="caution">
    <text evidence="2">The sequence shown here is derived from an EMBL/GenBank/DDBJ whole genome shotgun (WGS) entry which is preliminary data.</text>
</comment>
<proteinExistence type="predicted"/>
<name>A0AAP4A6M9_CLOPF</name>
<evidence type="ECO:0000256" key="1">
    <source>
        <dbReference type="SAM" id="Phobius"/>
    </source>
</evidence>
<evidence type="ECO:0000313" key="2">
    <source>
        <dbReference type="EMBL" id="MDH2336190.1"/>
    </source>
</evidence>
<feature type="transmembrane region" description="Helical" evidence="1">
    <location>
        <begin position="45"/>
        <end position="63"/>
    </location>
</feature>
<gene>
    <name evidence="2" type="ORF">QDQ28_08285</name>
</gene>
<feature type="transmembrane region" description="Helical" evidence="1">
    <location>
        <begin position="7"/>
        <end position="25"/>
    </location>
</feature>
<protein>
    <submittedName>
        <fullName evidence="2">Uncharacterized protein</fullName>
    </submittedName>
</protein>
<keyword evidence="1" id="KW-1133">Transmembrane helix</keyword>
<evidence type="ECO:0000313" key="3">
    <source>
        <dbReference type="Proteomes" id="UP001222958"/>
    </source>
</evidence>
<sequence length="186" mass="21421">MKKRTILTILIGFSVATLLFAVYVAENNVPSKVSGGDWISFLGGYFGGIMGAVVSLIVLFFTIDNNNINQEIEFKKQNRCFFDFQELYNLHNKLNGVSRGKNAKLIRTYNYEENIEDIENFGDDSIKLNFIKIVNLGKGSAFNVTIMVKHTCRKYNLTKIIKEFLPFVIQNEELFINIDHKEFRNE</sequence>
<dbReference type="RefSeq" id="WP_279857635.1">
    <property type="nucleotide sequence ID" value="NZ_JARVUX010000002.1"/>
</dbReference>
<dbReference type="AlphaFoldDB" id="A0AAP4A6M9"/>
<dbReference type="EMBL" id="JARVUX010000002">
    <property type="protein sequence ID" value="MDH2336190.1"/>
    <property type="molecule type" value="Genomic_DNA"/>
</dbReference>
<keyword evidence="1" id="KW-0472">Membrane</keyword>
<accession>A0AAP4A6M9</accession>
<organism evidence="2 3">
    <name type="scientific">Clostridium perfringens</name>
    <dbReference type="NCBI Taxonomy" id="1502"/>
    <lineage>
        <taxon>Bacteria</taxon>
        <taxon>Bacillati</taxon>
        <taxon>Bacillota</taxon>
        <taxon>Clostridia</taxon>
        <taxon>Eubacteriales</taxon>
        <taxon>Clostridiaceae</taxon>
        <taxon>Clostridium</taxon>
    </lineage>
</organism>
<dbReference type="Proteomes" id="UP001222958">
    <property type="component" value="Unassembled WGS sequence"/>
</dbReference>
<keyword evidence="1" id="KW-0812">Transmembrane</keyword>
<reference evidence="2" key="1">
    <citation type="submission" date="2023-04" db="EMBL/GenBank/DDBJ databases">
        <title>Epidemiological investigation of Clostridium perfringens isolated from cattle.</title>
        <authorList>
            <person name="Tian R."/>
        </authorList>
    </citation>
    <scope>NUCLEOTIDE SEQUENCE</scope>
    <source>
        <strain evidence="2">ZWCP172</strain>
    </source>
</reference>